<feature type="transmembrane region" description="Helical" evidence="10">
    <location>
        <begin position="28"/>
        <end position="49"/>
    </location>
</feature>
<keyword evidence="6" id="KW-0547">Nucleotide-binding</keyword>
<keyword evidence="8" id="KW-0067">ATP-binding</keyword>
<dbReference type="GO" id="GO:0005524">
    <property type="term" value="F:ATP binding"/>
    <property type="evidence" value="ECO:0007669"/>
    <property type="project" value="UniProtKB-KW"/>
</dbReference>
<keyword evidence="10" id="KW-0812">Transmembrane</keyword>
<evidence type="ECO:0000256" key="3">
    <source>
        <dbReference type="ARBA" id="ARBA00012438"/>
    </source>
</evidence>
<dbReference type="InterPro" id="IPR003594">
    <property type="entry name" value="HATPase_dom"/>
</dbReference>
<evidence type="ECO:0000256" key="2">
    <source>
        <dbReference type="ARBA" id="ARBA00004370"/>
    </source>
</evidence>
<dbReference type="GO" id="GO:0004673">
    <property type="term" value="F:protein histidine kinase activity"/>
    <property type="evidence" value="ECO:0007669"/>
    <property type="project" value="UniProtKB-EC"/>
</dbReference>
<feature type="domain" description="HAMP" evidence="11">
    <location>
        <begin position="320"/>
        <end position="374"/>
    </location>
</feature>
<keyword evidence="13" id="KW-1185">Reference proteome</keyword>
<dbReference type="Gene3D" id="3.30.565.10">
    <property type="entry name" value="Histidine kinase-like ATPase, C-terminal domain"/>
    <property type="match status" value="1"/>
</dbReference>
<dbReference type="PANTHER" id="PTHR41523">
    <property type="entry name" value="TWO-COMPONENT SYSTEM SENSOR PROTEIN"/>
    <property type="match status" value="1"/>
</dbReference>
<evidence type="ECO:0000313" key="12">
    <source>
        <dbReference type="EMBL" id="VDC49996.1"/>
    </source>
</evidence>
<feature type="region of interest" description="Disordered" evidence="9">
    <location>
        <begin position="576"/>
        <end position="602"/>
    </location>
</feature>
<keyword evidence="5" id="KW-0808">Transferase</keyword>
<dbReference type="SMART" id="SM00387">
    <property type="entry name" value="HATPase_c"/>
    <property type="match status" value="1"/>
</dbReference>
<name>A0A7Z9C5L1_9CAUL</name>
<evidence type="ECO:0000259" key="11">
    <source>
        <dbReference type="PROSITE" id="PS50885"/>
    </source>
</evidence>
<proteinExistence type="predicted"/>
<keyword evidence="7 12" id="KW-0418">Kinase</keyword>
<organism evidence="12 13">
    <name type="scientific">Brevundimonas mediterranea</name>
    <dbReference type="NCBI Taxonomy" id="74329"/>
    <lineage>
        <taxon>Bacteria</taxon>
        <taxon>Pseudomonadati</taxon>
        <taxon>Pseudomonadota</taxon>
        <taxon>Alphaproteobacteria</taxon>
        <taxon>Caulobacterales</taxon>
        <taxon>Caulobacteraceae</taxon>
        <taxon>Brevundimonas</taxon>
    </lineage>
</organism>
<dbReference type="Pfam" id="PF07568">
    <property type="entry name" value="HisKA_2"/>
    <property type="match status" value="1"/>
</dbReference>
<dbReference type="GO" id="GO:0016020">
    <property type="term" value="C:membrane"/>
    <property type="evidence" value="ECO:0007669"/>
    <property type="project" value="UniProtKB-SubCell"/>
</dbReference>
<dbReference type="Pfam" id="PF02518">
    <property type="entry name" value="HATPase_c"/>
    <property type="match status" value="1"/>
</dbReference>
<accession>A0A7Z9C5L1</accession>
<dbReference type="EC" id="2.7.13.3" evidence="3"/>
<keyword evidence="10" id="KW-0472">Membrane</keyword>
<gene>
    <name evidence="12" type="primary">pdtaS_4</name>
    <name evidence="12" type="ORF">BREV_BREV_01645</name>
</gene>
<reference evidence="12 13" key="1">
    <citation type="submission" date="2018-11" db="EMBL/GenBank/DDBJ databases">
        <authorList>
            <person name="Peiro R."/>
            <person name="Begona"/>
            <person name="Cbmso G."/>
            <person name="Lopez M."/>
            <person name="Gonzalez S."/>
            <person name="Sacristan E."/>
            <person name="Castillo E."/>
        </authorList>
    </citation>
    <scope>NUCLEOTIDE SEQUENCE [LARGE SCALE GENOMIC DNA]</scope>
    <source>
        <strain evidence="12">Brev_genome</strain>
    </source>
</reference>
<sequence length="602" mass="64010">MAEETRAGDADAQPRLGRKLNTARFQGIRFRLGVAMALALLPIFILILIQTQADFSQQAEDRKVDLQLAAERSAGSAKARLDGAQVLLRALSPDALGPYCAPRLTALVDRLEGYEGLYRLSPTGEAVCASGRPDGVRAGLAPAAGADWFQRLRRGEDLVVVRAPANAGYPAALIVAVRSERPMGRFDGAMAAVIPLSALQPDIEDPALPSASEAALTDGAGRILVASDPAAFRLADGGDVSGWVARARDEGTAVFAAKDSRNQRRDYAGAVLAGGDLYALLSAPAPGLLSWARLNPIGSLLLPLGAWLTAFAAVMLLSERIFIRWLDYLERIAALYAKGRFSVRPLQAMNAPAEIRTMARTLDEMAEAITVRDRELMNSIAEKDALMREIHHRVKNNLQIISSLLSMQQRALTDAPAKAALGDTRQRISALALIYRTLYQSDDIRHADARDFLTELVGQLVASEAGRGPVVVSSVEADSLLVDPDKLAPLALWLVEAVTNAQKHAFAGRGGVLKVRFRVLGDTSTLEVEDDGPGASAGAEVGVGRTLMGAFAKQLRGEAEFIESPGGGAIARMTFATPEALSPTDPADKSGGQDGTGTVRSR</sequence>
<comment type="catalytic activity">
    <reaction evidence="1">
        <text>ATP + protein L-histidine = ADP + protein N-phospho-L-histidine.</text>
        <dbReference type="EC" id="2.7.13.3"/>
    </reaction>
</comment>
<dbReference type="GO" id="GO:0007165">
    <property type="term" value="P:signal transduction"/>
    <property type="evidence" value="ECO:0007669"/>
    <property type="project" value="InterPro"/>
</dbReference>
<comment type="caution">
    <text evidence="12">The sequence shown here is derived from an EMBL/GenBank/DDBJ whole genome shotgun (WGS) entry which is preliminary data.</text>
</comment>
<dbReference type="Proteomes" id="UP000289220">
    <property type="component" value="Unassembled WGS sequence"/>
</dbReference>
<evidence type="ECO:0000256" key="6">
    <source>
        <dbReference type="ARBA" id="ARBA00022741"/>
    </source>
</evidence>
<protein>
    <recommendedName>
        <fullName evidence="3">histidine kinase</fullName>
        <ecNumber evidence="3">2.7.13.3</ecNumber>
    </recommendedName>
</protein>
<dbReference type="Gene3D" id="3.30.450.20">
    <property type="entry name" value="PAS domain"/>
    <property type="match status" value="2"/>
</dbReference>
<dbReference type="PROSITE" id="PS50885">
    <property type="entry name" value="HAMP"/>
    <property type="match status" value="1"/>
</dbReference>
<keyword evidence="4" id="KW-0597">Phosphoprotein</keyword>
<dbReference type="SUPFAM" id="SSF55874">
    <property type="entry name" value="ATPase domain of HSP90 chaperone/DNA topoisomerase II/histidine kinase"/>
    <property type="match status" value="1"/>
</dbReference>
<dbReference type="InterPro" id="IPR011495">
    <property type="entry name" value="Sig_transdc_His_kin_sub2_dim/P"/>
</dbReference>
<evidence type="ECO:0000256" key="9">
    <source>
        <dbReference type="SAM" id="MobiDB-lite"/>
    </source>
</evidence>
<dbReference type="InterPro" id="IPR036890">
    <property type="entry name" value="HATPase_C_sf"/>
</dbReference>
<evidence type="ECO:0000256" key="8">
    <source>
        <dbReference type="ARBA" id="ARBA00022840"/>
    </source>
</evidence>
<dbReference type="PANTHER" id="PTHR41523:SF8">
    <property type="entry name" value="ETHYLENE RESPONSE SENSOR PROTEIN"/>
    <property type="match status" value="1"/>
</dbReference>
<evidence type="ECO:0000256" key="5">
    <source>
        <dbReference type="ARBA" id="ARBA00022679"/>
    </source>
</evidence>
<comment type="subcellular location">
    <subcellularLocation>
        <location evidence="2">Membrane</location>
    </subcellularLocation>
</comment>
<keyword evidence="10" id="KW-1133">Transmembrane helix</keyword>
<evidence type="ECO:0000313" key="13">
    <source>
        <dbReference type="Proteomes" id="UP000289220"/>
    </source>
</evidence>
<evidence type="ECO:0000256" key="1">
    <source>
        <dbReference type="ARBA" id="ARBA00000085"/>
    </source>
</evidence>
<evidence type="ECO:0000256" key="7">
    <source>
        <dbReference type="ARBA" id="ARBA00022777"/>
    </source>
</evidence>
<dbReference type="EMBL" id="UXHF01000028">
    <property type="protein sequence ID" value="VDC49996.1"/>
    <property type="molecule type" value="Genomic_DNA"/>
</dbReference>
<dbReference type="InterPro" id="IPR003660">
    <property type="entry name" value="HAMP_dom"/>
</dbReference>
<dbReference type="AlphaFoldDB" id="A0A7Z9C5L1"/>
<evidence type="ECO:0000256" key="4">
    <source>
        <dbReference type="ARBA" id="ARBA00022553"/>
    </source>
</evidence>
<evidence type="ECO:0000256" key="10">
    <source>
        <dbReference type="SAM" id="Phobius"/>
    </source>
</evidence>